<dbReference type="Proteomes" id="UP001164909">
    <property type="component" value="Chromosome"/>
</dbReference>
<keyword evidence="5" id="KW-0408">Iron</keyword>
<dbReference type="Pfam" id="PF00330">
    <property type="entry name" value="Aconitase"/>
    <property type="match status" value="1"/>
</dbReference>
<evidence type="ECO:0000256" key="5">
    <source>
        <dbReference type="ARBA" id="ARBA00023004"/>
    </source>
</evidence>
<dbReference type="CDD" id="cd01585">
    <property type="entry name" value="AcnA_Bact"/>
    <property type="match status" value="1"/>
</dbReference>
<evidence type="ECO:0000256" key="2">
    <source>
        <dbReference type="ARBA" id="ARBA00007185"/>
    </source>
</evidence>
<dbReference type="InterPro" id="IPR015928">
    <property type="entry name" value="Aconitase/3IPM_dehydase_swvl"/>
</dbReference>
<comment type="cofactor">
    <cofactor evidence="1">
        <name>[4Fe-4S] cluster</name>
        <dbReference type="ChEBI" id="CHEBI:49883"/>
    </cofactor>
</comment>
<dbReference type="InterPro" id="IPR036008">
    <property type="entry name" value="Aconitase_4Fe-4S_dom"/>
</dbReference>
<feature type="domain" description="Aconitase/3-isopropylmalate dehydratase large subunit alpha/beta/alpha" evidence="7">
    <location>
        <begin position="7"/>
        <end position="407"/>
    </location>
</feature>
<reference evidence="9" key="1">
    <citation type="submission" date="2022-12" db="EMBL/GenBank/DDBJ databases">
        <authorList>
            <person name="Bing R.G."/>
            <person name="Willard D.J."/>
            <person name="Manesh M.J.H."/>
            <person name="Laemthong T."/>
            <person name="Crosby J.R."/>
            <person name="Kelly R.M."/>
        </authorList>
    </citation>
    <scope>NUCLEOTIDE SEQUENCE</scope>
    <source>
        <strain evidence="9">DSM 8990</strain>
    </source>
</reference>
<dbReference type="SUPFAM" id="SSF52016">
    <property type="entry name" value="LeuD/IlvD-like"/>
    <property type="match status" value="1"/>
</dbReference>
<protein>
    <submittedName>
        <fullName evidence="9">Aconitate hydratase</fullName>
        <ecNumber evidence="9">4.2.1.3</ecNumber>
    </submittedName>
</protein>
<keyword evidence="4" id="KW-0479">Metal-binding</keyword>
<dbReference type="RefSeq" id="WP_045170417.1">
    <property type="nucleotide sequence ID" value="NZ_CP113865.1"/>
</dbReference>
<evidence type="ECO:0000313" key="9">
    <source>
        <dbReference type="EMBL" id="WAM34260.1"/>
    </source>
</evidence>
<keyword evidence="6" id="KW-0411">Iron-sulfur</keyword>
<organism evidence="9 10">
    <name type="scientific">Caldicellulosiruptor morganii</name>
    <dbReference type="NCBI Taxonomy" id="1387555"/>
    <lineage>
        <taxon>Bacteria</taxon>
        <taxon>Bacillati</taxon>
        <taxon>Bacillota</taxon>
        <taxon>Bacillota incertae sedis</taxon>
        <taxon>Caldicellulosiruptorales</taxon>
        <taxon>Caldicellulosiruptoraceae</taxon>
        <taxon>Caldicellulosiruptor</taxon>
    </lineage>
</organism>
<dbReference type="EMBL" id="CP113865">
    <property type="protein sequence ID" value="WAM34260.1"/>
    <property type="molecule type" value="Genomic_DNA"/>
</dbReference>
<comment type="subunit">
    <text evidence="3">Monomer.</text>
</comment>
<dbReference type="PANTHER" id="PTHR43160">
    <property type="entry name" value="ACONITATE HYDRATASE B"/>
    <property type="match status" value="1"/>
</dbReference>
<accession>A0ABY7BR11</accession>
<evidence type="ECO:0000256" key="4">
    <source>
        <dbReference type="ARBA" id="ARBA00022723"/>
    </source>
</evidence>
<keyword evidence="9" id="KW-0456">Lyase</keyword>
<evidence type="ECO:0000256" key="6">
    <source>
        <dbReference type="ARBA" id="ARBA00023014"/>
    </source>
</evidence>
<evidence type="ECO:0000313" key="10">
    <source>
        <dbReference type="Proteomes" id="UP001164909"/>
    </source>
</evidence>
<dbReference type="InterPro" id="IPR006250">
    <property type="entry name" value="Aconitase_put"/>
</dbReference>
<dbReference type="PRINTS" id="PR00415">
    <property type="entry name" value="ACONITASE"/>
</dbReference>
<evidence type="ECO:0000259" key="8">
    <source>
        <dbReference type="Pfam" id="PF00694"/>
    </source>
</evidence>
<evidence type="ECO:0000259" key="7">
    <source>
        <dbReference type="Pfam" id="PF00330"/>
    </source>
</evidence>
<comment type="similarity">
    <text evidence="2">Belongs to the aconitase/IPM isomerase family.</text>
</comment>
<proteinExistence type="inferred from homology"/>
<dbReference type="InterPro" id="IPR001030">
    <property type="entry name" value="Acoase/IPM_deHydtase_lsu_aba"/>
</dbReference>
<dbReference type="InterPro" id="IPR000573">
    <property type="entry name" value="AconitaseA/IPMdHydase_ssu_swvl"/>
</dbReference>
<feature type="domain" description="Aconitase A/isopropylmalate dehydratase small subunit swivel" evidence="8">
    <location>
        <begin position="522"/>
        <end position="575"/>
    </location>
</feature>
<dbReference type="InterPro" id="IPR050926">
    <property type="entry name" value="Aconitase/IPM_isomerase"/>
</dbReference>
<dbReference type="Pfam" id="PF00694">
    <property type="entry name" value="Aconitase_C"/>
    <property type="match status" value="1"/>
</dbReference>
<dbReference type="PANTHER" id="PTHR43160:SF3">
    <property type="entry name" value="ACONITATE HYDRATASE, MITOCHONDRIAL"/>
    <property type="match status" value="1"/>
</dbReference>
<dbReference type="NCBIfam" id="TIGR01342">
    <property type="entry name" value="acon_putative"/>
    <property type="match status" value="1"/>
</dbReference>
<name>A0ABY7BR11_9FIRM</name>
<gene>
    <name evidence="9" type="ORF">OTK00_000440</name>
</gene>
<dbReference type="Gene3D" id="3.20.19.10">
    <property type="entry name" value="Aconitase, domain 4"/>
    <property type="match status" value="1"/>
</dbReference>
<dbReference type="SUPFAM" id="SSF53732">
    <property type="entry name" value="Aconitase iron-sulfur domain"/>
    <property type="match status" value="1"/>
</dbReference>
<dbReference type="EC" id="4.2.1.3" evidence="9"/>
<dbReference type="PROSITE" id="PS01244">
    <property type="entry name" value="ACONITASE_2"/>
    <property type="match status" value="1"/>
</dbReference>
<evidence type="ECO:0000256" key="1">
    <source>
        <dbReference type="ARBA" id="ARBA00001966"/>
    </source>
</evidence>
<dbReference type="NCBIfam" id="NF001614">
    <property type="entry name" value="PRK00402.1"/>
    <property type="match status" value="1"/>
</dbReference>
<dbReference type="NCBIfam" id="NF005558">
    <property type="entry name" value="PRK07229.1"/>
    <property type="match status" value="1"/>
</dbReference>
<dbReference type="InterPro" id="IPR015931">
    <property type="entry name" value="Acnase/IPM_dHydase_lsu_aba_1/3"/>
</dbReference>
<dbReference type="PROSITE" id="PS00450">
    <property type="entry name" value="ACONITASE_1"/>
    <property type="match status" value="1"/>
</dbReference>
<evidence type="ECO:0000256" key="3">
    <source>
        <dbReference type="ARBA" id="ARBA00011245"/>
    </source>
</evidence>
<dbReference type="Gene3D" id="3.30.499.10">
    <property type="entry name" value="Aconitase, domain 3"/>
    <property type="match status" value="2"/>
</dbReference>
<dbReference type="GO" id="GO:0003994">
    <property type="term" value="F:aconitate hydratase activity"/>
    <property type="evidence" value="ECO:0007669"/>
    <property type="project" value="UniProtKB-EC"/>
</dbReference>
<dbReference type="InterPro" id="IPR018136">
    <property type="entry name" value="Aconitase_4Fe-4S_BS"/>
</dbReference>
<keyword evidence="10" id="KW-1185">Reference proteome</keyword>
<sequence length="643" mass="69505">MGLSVAQKIIKQHLVKGDLIPGKEIAIRIDQTLTQDSTGTMAYLQFEAMGIDRVKTKLSVAYIDHNTLQTGPENADDHLYIQTVAKKHGIYFSKPGNGICHQVHLERFAVPGQTLLGSDSHTPTAGGIGMLAIGAGGLDVAVAMGGGEYYLTMPKIVKVNLKGRLQPWVSAKDVILELLRRLTVKGGVGKIFEYTGEGVKTLSVPERATITNMGAELGATTSIFPSDQVTYEFLKAQGREADFVEILPDPDAVYDEEIEIDLSSLVPLAACPHSPDNVVPVAELKNIRVDQVAIGSCTNSSFKDLMKVAKILEGKTVAEHVSLVISPGSKQVLNMLAQNGALASLVSAGARILECACGPCIGMGQAPRTNGISLRTFNRNFEGRSGTPSAKVYLVSPETAAASAITGYITDPRTLGDEPQVEMPKSFLINDNLIVPPAEKPDEVEVIRGPNIKPFPQGKPLPEVVVGKVLVKLGDNITTDHIMPSNAKLLPYRSNIPYLSDYCLTPCDPDFPKKARENGGGFIVGGINYGQGSSREHAALVPLYLGVKGVLAKSFARIHMANLINNGIIPMVFENPDDYDTIEEMDELKIENAREQIEKNDVLIIENVTKGLKYRMVLNLTERQRKMILHGGLLNLTKAQGKN</sequence>